<dbReference type="PANTHER" id="PTHR31616:SF0">
    <property type="entry name" value="GLUCAN 1,4-ALPHA-GLUCOSIDASE"/>
    <property type="match status" value="1"/>
</dbReference>
<dbReference type="GO" id="GO:0005975">
    <property type="term" value="P:carbohydrate metabolic process"/>
    <property type="evidence" value="ECO:0007669"/>
    <property type="project" value="InterPro"/>
</dbReference>
<organism evidence="3 4">
    <name type="scientific">Oceanidesulfovibrio marinus</name>
    <dbReference type="NCBI Taxonomy" id="370038"/>
    <lineage>
        <taxon>Bacteria</taxon>
        <taxon>Pseudomonadati</taxon>
        <taxon>Thermodesulfobacteriota</taxon>
        <taxon>Desulfovibrionia</taxon>
        <taxon>Desulfovibrionales</taxon>
        <taxon>Desulfovibrionaceae</taxon>
        <taxon>Oceanidesulfovibrio</taxon>
    </lineage>
</organism>
<protein>
    <submittedName>
        <fullName evidence="3">Glycoside hydrolase family 15 protein</fullName>
    </submittedName>
</protein>
<name>A0A6P1ZP94_9BACT</name>
<dbReference type="InterPro" id="IPR045582">
    <property type="entry name" value="Trehalase-like_N"/>
</dbReference>
<evidence type="ECO:0000313" key="4">
    <source>
        <dbReference type="Proteomes" id="UP000434052"/>
    </source>
</evidence>
<accession>A0A6P1ZP94</accession>
<dbReference type="PANTHER" id="PTHR31616">
    <property type="entry name" value="TREHALASE"/>
    <property type="match status" value="1"/>
</dbReference>
<dbReference type="OrthoDB" id="3902805at2"/>
<dbReference type="EMBL" id="QMIF01000002">
    <property type="protein sequence ID" value="TVM36138.1"/>
    <property type="molecule type" value="Genomic_DNA"/>
</dbReference>
<dbReference type="SUPFAM" id="SSF48208">
    <property type="entry name" value="Six-hairpin glycosidases"/>
    <property type="match status" value="1"/>
</dbReference>
<dbReference type="InterPro" id="IPR011613">
    <property type="entry name" value="GH15-like"/>
</dbReference>
<comment type="caution">
    <text evidence="3">The sequence shown here is derived from an EMBL/GenBank/DDBJ whole genome shotgun (WGS) entry which is preliminary data.</text>
</comment>
<gene>
    <name evidence="3" type="ORF">DQK91_05160</name>
</gene>
<dbReference type="InterPro" id="IPR008928">
    <property type="entry name" value="6-hairpin_glycosidase_sf"/>
</dbReference>
<evidence type="ECO:0000313" key="3">
    <source>
        <dbReference type="EMBL" id="TVM36138.1"/>
    </source>
</evidence>
<feature type="domain" description="Trehalase-like N-terminal" evidence="2">
    <location>
        <begin position="8"/>
        <end position="206"/>
    </location>
</feature>
<keyword evidence="3" id="KW-0378">Hydrolase</keyword>
<dbReference type="Pfam" id="PF00723">
    <property type="entry name" value="Glyco_hydro_15"/>
    <property type="match status" value="1"/>
</dbReference>
<dbReference type="Pfam" id="PF19291">
    <property type="entry name" value="TREH_N"/>
    <property type="match status" value="1"/>
</dbReference>
<dbReference type="GO" id="GO:0004553">
    <property type="term" value="F:hydrolase activity, hydrolyzing O-glycosyl compounds"/>
    <property type="evidence" value="ECO:0007669"/>
    <property type="project" value="UniProtKB-ARBA"/>
</dbReference>
<proteinExistence type="predicted"/>
<feature type="domain" description="GH15-like" evidence="1">
    <location>
        <begin position="236"/>
        <end position="590"/>
    </location>
</feature>
<dbReference type="InterPro" id="IPR012341">
    <property type="entry name" value="6hp_glycosidase-like_sf"/>
</dbReference>
<dbReference type="Gene3D" id="1.50.10.10">
    <property type="match status" value="1"/>
</dbReference>
<sequence length="610" mass="68576">MQKEYLDLEEYGIVGNLETCALIGRNGSVDWMCLPWFESPSVFGALLDPGRGGRFLVTPEEKFHSFHGYISHTNILETTFRTIQGQMVIQDFMPVVGQSKQAVLYRKLHCTWGSIRMYGLFAPAPAYGSETPEYEKTEHGIRASHGDLALQLVTSLDFQIGEEGAASRFVLQEGQSAWLILAHGEVDFDTSDATNEATMERTRRWWNNWLEQCGGKRACAFEDDVWGHVVTRSELALKLLTNPRTGAVAAAATTSLPEALGGERNWDYRFSWVRDSSFLLQALFHLGHHQEAMNYIRWIDEKIAKEDSARTLQVLYSLHGEDGAEERTLSELRGYRDAKPVRIGNGASEQFQLDIFGELTNMIYQTTRYGRNLSGAQWRYTRDIVNMAAEVWQEKDQGIWEMRGEPRHNVYSKVMCWVALDRGVRMAESNGFDAPLEDWRATRDAIHNAVLERGFNKQRNSFVDVFDGEELDAANLLIPVLGFLPGDDPRVLGTIDAALEHLSAGDGLLFRYTIDDGLRGKEGAFAVCSFWMVKALVLAGRNDEAERFFLHTLDYISPLGLLSEEVNPASSAMLGNFPQAFSHIGLINSALYLGLMRGKDSGQPRPMGME</sequence>
<dbReference type="AlphaFoldDB" id="A0A6P1ZP94"/>
<reference evidence="3 4" key="1">
    <citation type="submission" date="2018-06" db="EMBL/GenBank/DDBJ databases">
        <title>Complete genome of Desulfovibrio marinus P48SEP.</title>
        <authorList>
            <person name="Crispim J.S."/>
            <person name="Vidigal P.M.P."/>
            <person name="Silva L.C.F."/>
            <person name="Araujo L.C."/>
            <person name="Laguardia C.N."/>
            <person name="Dias R.S."/>
            <person name="Sousa M.P."/>
            <person name="Paula S.O."/>
            <person name="Silva C."/>
        </authorList>
    </citation>
    <scope>NUCLEOTIDE SEQUENCE [LARGE SCALE GENOMIC DNA]</scope>
    <source>
        <strain evidence="3 4">P48SEP</strain>
    </source>
</reference>
<evidence type="ECO:0000259" key="2">
    <source>
        <dbReference type="Pfam" id="PF19291"/>
    </source>
</evidence>
<dbReference type="Proteomes" id="UP000434052">
    <property type="component" value="Unassembled WGS sequence"/>
</dbReference>
<evidence type="ECO:0000259" key="1">
    <source>
        <dbReference type="Pfam" id="PF00723"/>
    </source>
</evidence>